<name>A0AAD3ZU09_PHODD</name>
<keyword evidence="1" id="KW-0732">Signal</keyword>
<dbReference type="Proteomes" id="UP000480943">
    <property type="component" value="Unassembled WGS sequence"/>
</dbReference>
<proteinExistence type="predicted"/>
<feature type="signal peptide" evidence="1">
    <location>
        <begin position="1"/>
        <end position="21"/>
    </location>
</feature>
<evidence type="ECO:0000313" key="3">
    <source>
        <dbReference type="Proteomes" id="UP000480943"/>
    </source>
</evidence>
<feature type="chain" id="PRO_5041922815" evidence="1">
    <location>
        <begin position="22"/>
        <end position="263"/>
    </location>
</feature>
<sequence length="263" mass="29091">MKIKNTFFYSLPLLVSSLSYAHTAEPEITRIQPIVATKALDLTHVLHDDMVVWPGGVPFKKTPLATHEKDGYLLHKFSMGENTGTHVDAPAHYIKGNKTLENLSIDQLILPMVVIDVTTKVQKNSDYELTVDDIKQWEKKYGPIPANSLVVLNTGWSKKFESTEQYQNMDQHNIMHFPGYSPNAAKYLVSLHVSGIGIDTFSLDNGSSTTFETHRVMLKANKFQIENMANLSKLPATGATAVIGVLPVQGGSQAQARVFALLP</sequence>
<dbReference type="SUPFAM" id="SSF102198">
    <property type="entry name" value="Putative cyclase"/>
    <property type="match status" value="1"/>
</dbReference>
<dbReference type="RefSeq" id="WP_151183282.1">
    <property type="nucleotide sequence ID" value="NZ_VZUQ01000096.1"/>
</dbReference>
<dbReference type="EMBL" id="VZUQ01000096">
    <property type="protein sequence ID" value="KAB1174246.1"/>
    <property type="molecule type" value="Genomic_DNA"/>
</dbReference>
<dbReference type="AlphaFoldDB" id="A0AAD3ZU09"/>
<dbReference type="InterPro" id="IPR037175">
    <property type="entry name" value="KFase_sf"/>
</dbReference>
<reference evidence="2 3" key="1">
    <citation type="submission" date="2019-09" db="EMBL/GenBank/DDBJ databases">
        <title>Photobacterium damselae subsp. damselae CDC-2227-81, a human clinical isolate.</title>
        <authorList>
            <person name="Osorio C.R."/>
        </authorList>
    </citation>
    <scope>NUCLEOTIDE SEQUENCE [LARGE SCALE GENOMIC DNA]</scope>
    <source>
        <strain evidence="2 3">CDC-2227-81</strain>
    </source>
</reference>
<dbReference type="Gene3D" id="3.50.30.50">
    <property type="entry name" value="Putative cyclase"/>
    <property type="match status" value="1"/>
</dbReference>
<gene>
    <name evidence="2" type="ORF">F6450_19675</name>
</gene>
<dbReference type="InterPro" id="IPR007325">
    <property type="entry name" value="KFase/CYL"/>
</dbReference>
<dbReference type="GO" id="GO:0004061">
    <property type="term" value="F:arylformamidase activity"/>
    <property type="evidence" value="ECO:0007669"/>
    <property type="project" value="InterPro"/>
</dbReference>
<comment type="caution">
    <text evidence="2">The sequence shown here is derived from an EMBL/GenBank/DDBJ whole genome shotgun (WGS) entry which is preliminary data.</text>
</comment>
<accession>A0AAD3ZU09</accession>
<organism evidence="2 3">
    <name type="scientific">Photobacterium damselae subsp. damselae</name>
    <name type="common">Listonella damsela</name>
    <dbReference type="NCBI Taxonomy" id="85581"/>
    <lineage>
        <taxon>Bacteria</taxon>
        <taxon>Pseudomonadati</taxon>
        <taxon>Pseudomonadota</taxon>
        <taxon>Gammaproteobacteria</taxon>
        <taxon>Vibrionales</taxon>
        <taxon>Vibrionaceae</taxon>
        <taxon>Photobacterium</taxon>
    </lineage>
</organism>
<dbReference type="Pfam" id="PF04199">
    <property type="entry name" value="Cyclase"/>
    <property type="match status" value="1"/>
</dbReference>
<evidence type="ECO:0000313" key="2">
    <source>
        <dbReference type="EMBL" id="KAB1174246.1"/>
    </source>
</evidence>
<protein>
    <submittedName>
        <fullName evidence="2">Cyclase family protein</fullName>
    </submittedName>
</protein>
<evidence type="ECO:0000256" key="1">
    <source>
        <dbReference type="SAM" id="SignalP"/>
    </source>
</evidence>
<dbReference type="PANTHER" id="PTHR31118:SF12">
    <property type="entry name" value="CYCLASE-LIKE PROTEIN 2"/>
    <property type="match status" value="1"/>
</dbReference>
<dbReference type="PANTHER" id="PTHR31118">
    <property type="entry name" value="CYCLASE-LIKE PROTEIN 2"/>
    <property type="match status" value="1"/>
</dbReference>
<dbReference type="GO" id="GO:0019441">
    <property type="term" value="P:L-tryptophan catabolic process to kynurenine"/>
    <property type="evidence" value="ECO:0007669"/>
    <property type="project" value="InterPro"/>
</dbReference>